<organism evidence="1">
    <name type="scientific">uncultured Microvirga sp</name>
    <dbReference type="NCBI Taxonomy" id="412392"/>
    <lineage>
        <taxon>Bacteria</taxon>
        <taxon>Pseudomonadati</taxon>
        <taxon>Pseudomonadota</taxon>
        <taxon>Alphaproteobacteria</taxon>
        <taxon>Hyphomicrobiales</taxon>
        <taxon>Methylobacteriaceae</taxon>
        <taxon>Microvirga</taxon>
        <taxon>environmental samples</taxon>
    </lineage>
</organism>
<sequence length="118" mass="13424">MRIGDPQVLDHERPGEAEVLQGRLGILDRKQALRSEMLHDLIVLHLDVETHLIPVDQFLQGRRQLTIGRDDGDELTDVELPFQSEIAPDGVEEERGHLREEIVQELDHELPPVDAEAD</sequence>
<evidence type="ECO:0000313" key="1">
    <source>
        <dbReference type="EMBL" id="CAA9327932.1"/>
    </source>
</evidence>
<protein>
    <submittedName>
        <fullName evidence="1">Uncharacterized protein</fullName>
    </submittedName>
</protein>
<accession>A0A6J4LBD7</accession>
<gene>
    <name evidence="1" type="ORF">AVDCRST_MAG90-1319</name>
</gene>
<proteinExistence type="predicted"/>
<dbReference type="AlphaFoldDB" id="A0A6J4LBD7"/>
<reference evidence="1" key="1">
    <citation type="submission" date="2020-02" db="EMBL/GenBank/DDBJ databases">
        <authorList>
            <person name="Meier V. D."/>
        </authorList>
    </citation>
    <scope>NUCLEOTIDE SEQUENCE</scope>
    <source>
        <strain evidence="1">AVDCRST_MAG90</strain>
    </source>
</reference>
<name>A0A6J4LBD7_9HYPH</name>
<dbReference type="EMBL" id="CADCUC010000255">
    <property type="protein sequence ID" value="CAA9327932.1"/>
    <property type="molecule type" value="Genomic_DNA"/>
</dbReference>
<feature type="non-terminal residue" evidence="1">
    <location>
        <position position="118"/>
    </location>
</feature>